<protein>
    <recommendedName>
        <fullName evidence="12">Cell cycle checkpoint control protein RAD9A</fullName>
        <ecNumber evidence="4">3.1.11.2</ecNumber>
    </recommendedName>
    <alternativeName>
        <fullName evidence="13">DNA repair exonuclease rad9 homolog A</fullName>
    </alternativeName>
</protein>
<dbReference type="GO" id="GO:0006281">
    <property type="term" value="P:DNA repair"/>
    <property type="evidence" value="ECO:0007669"/>
    <property type="project" value="TreeGrafter"/>
</dbReference>
<proteinExistence type="inferred from homology"/>
<keyword evidence="7" id="KW-0227">DNA damage</keyword>
<dbReference type="Gene3D" id="3.70.10.10">
    <property type="match status" value="1"/>
</dbReference>
<name>A0A9W7TJI5_TRIRA</name>
<accession>A0A9W7TJI5</accession>
<comment type="catalytic activity">
    <reaction evidence="1">
        <text>Exonucleolytic cleavage in the 3'- to 5'-direction to yield nucleoside 5'-phosphates.</text>
        <dbReference type="EC" id="3.1.11.2"/>
    </reaction>
</comment>
<dbReference type="EC" id="3.1.11.2" evidence="4"/>
<organism evidence="14 15">
    <name type="scientific">Triplophysa rosa</name>
    <name type="common">Cave loach</name>
    <dbReference type="NCBI Taxonomy" id="992332"/>
    <lineage>
        <taxon>Eukaryota</taxon>
        <taxon>Metazoa</taxon>
        <taxon>Chordata</taxon>
        <taxon>Craniata</taxon>
        <taxon>Vertebrata</taxon>
        <taxon>Euteleostomi</taxon>
        <taxon>Actinopterygii</taxon>
        <taxon>Neopterygii</taxon>
        <taxon>Teleostei</taxon>
        <taxon>Ostariophysi</taxon>
        <taxon>Cypriniformes</taxon>
        <taxon>Nemacheilidae</taxon>
        <taxon>Triplophysa</taxon>
    </lineage>
</organism>
<dbReference type="InterPro" id="IPR007268">
    <property type="entry name" value="Rad9/Ddc1"/>
</dbReference>
<evidence type="ECO:0000256" key="2">
    <source>
        <dbReference type="ARBA" id="ARBA00004123"/>
    </source>
</evidence>
<dbReference type="Pfam" id="PF04139">
    <property type="entry name" value="Rad9"/>
    <property type="match status" value="1"/>
</dbReference>
<evidence type="ECO:0000256" key="11">
    <source>
        <dbReference type="ARBA" id="ARBA00059283"/>
    </source>
</evidence>
<evidence type="ECO:0000313" key="14">
    <source>
        <dbReference type="EMBL" id="KAI7798365.1"/>
    </source>
</evidence>
<keyword evidence="15" id="KW-1185">Reference proteome</keyword>
<dbReference type="GO" id="GO:0000076">
    <property type="term" value="P:DNA replication checkpoint signaling"/>
    <property type="evidence" value="ECO:0007669"/>
    <property type="project" value="TreeGrafter"/>
</dbReference>
<evidence type="ECO:0000256" key="13">
    <source>
        <dbReference type="ARBA" id="ARBA00079896"/>
    </source>
</evidence>
<evidence type="ECO:0000256" key="1">
    <source>
        <dbReference type="ARBA" id="ARBA00000493"/>
    </source>
</evidence>
<evidence type="ECO:0000313" key="15">
    <source>
        <dbReference type="Proteomes" id="UP001059041"/>
    </source>
</evidence>
<gene>
    <name evidence="14" type="ORF">IRJ41_025535</name>
</gene>
<dbReference type="InterPro" id="IPR046938">
    <property type="entry name" value="DNA_clamp_sf"/>
</dbReference>
<evidence type="ECO:0000256" key="6">
    <source>
        <dbReference type="ARBA" id="ARBA00022722"/>
    </source>
</evidence>
<dbReference type="PANTHER" id="PTHR15237">
    <property type="entry name" value="DNA REPAIR PROTEIN RAD9"/>
    <property type="match status" value="1"/>
</dbReference>
<evidence type="ECO:0000256" key="3">
    <source>
        <dbReference type="ARBA" id="ARBA00008494"/>
    </source>
</evidence>
<comment type="caution">
    <text evidence="14">The sequence shown here is derived from an EMBL/GenBank/DDBJ whole genome shotgun (WGS) entry which is preliminary data.</text>
</comment>
<evidence type="ECO:0000256" key="9">
    <source>
        <dbReference type="ARBA" id="ARBA00022839"/>
    </source>
</evidence>
<dbReference type="GO" id="GO:0071479">
    <property type="term" value="P:cellular response to ionizing radiation"/>
    <property type="evidence" value="ECO:0007669"/>
    <property type="project" value="TreeGrafter"/>
</dbReference>
<dbReference type="OrthoDB" id="60092at2759"/>
<keyword evidence="8" id="KW-0378">Hydrolase</keyword>
<dbReference type="GO" id="GO:0008311">
    <property type="term" value="F:double-stranded DNA 3'-5' DNA exonuclease activity"/>
    <property type="evidence" value="ECO:0007669"/>
    <property type="project" value="UniProtKB-EC"/>
</dbReference>
<dbReference type="SUPFAM" id="SSF55979">
    <property type="entry name" value="DNA clamp"/>
    <property type="match status" value="1"/>
</dbReference>
<evidence type="ECO:0000256" key="8">
    <source>
        <dbReference type="ARBA" id="ARBA00022801"/>
    </source>
</evidence>
<keyword evidence="10" id="KW-0539">Nucleus</keyword>
<evidence type="ECO:0000256" key="12">
    <source>
        <dbReference type="ARBA" id="ARBA00069752"/>
    </source>
</evidence>
<keyword evidence="9" id="KW-0269">Exonuclease</keyword>
<keyword evidence="5" id="KW-0597">Phosphoprotein</keyword>
<keyword evidence="6" id="KW-0540">Nuclease</keyword>
<dbReference type="EMBL" id="JAFHDT010000017">
    <property type="protein sequence ID" value="KAI7798365.1"/>
    <property type="molecule type" value="Genomic_DNA"/>
</dbReference>
<dbReference type="Proteomes" id="UP001059041">
    <property type="component" value="Linkage Group LG17"/>
</dbReference>
<dbReference type="GO" id="GO:0030896">
    <property type="term" value="C:checkpoint clamp complex"/>
    <property type="evidence" value="ECO:0007669"/>
    <property type="project" value="InterPro"/>
</dbReference>
<comment type="subcellular location">
    <subcellularLocation>
        <location evidence="2">Nucleus</location>
    </subcellularLocation>
</comment>
<sequence length="400" mass="43520">MKFVIEGNGVKVFGKAVHALSRIGDEMWLDPLEKGLAVRSVNSSQSAYGCFVFTPLFFQQYILQSDVQQCWKAAKCKLNMKCVLPLFRCVAWRERGVDKCEISINIPNNRVMFRFHCRHGITKTYNLGYQECEALQAVFPSHLCPNVLTAQPKLLSDIVVHFPVSQEEVTLSVSSAKMSLKTFCDEGTRIKGMNTELSLHPDEFDYFQVGVDSAVTFCLKELRGFLNFAESHGLPVSWQFGVAGQPVAFSVEDMMLEANVVLSTLMDQNQEGSLSAPGGDGVENTTTAVADFSFGPAEAEDADIVGIADGERVASSQNSEVFSPALHVSKMIQFNRAEETQPRSSSTTPVTPASSQCFKIRSLLFGAVFSDGGGSITGDLPTLVCASDTEEDGGVDDGLG</sequence>
<evidence type="ECO:0000256" key="7">
    <source>
        <dbReference type="ARBA" id="ARBA00022763"/>
    </source>
</evidence>
<evidence type="ECO:0000256" key="5">
    <source>
        <dbReference type="ARBA" id="ARBA00022553"/>
    </source>
</evidence>
<dbReference type="GO" id="GO:0031573">
    <property type="term" value="P:mitotic intra-S DNA damage checkpoint signaling"/>
    <property type="evidence" value="ECO:0007669"/>
    <property type="project" value="TreeGrafter"/>
</dbReference>
<evidence type="ECO:0000256" key="10">
    <source>
        <dbReference type="ARBA" id="ARBA00023242"/>
    </source>
</evidence>
<dbReference type="PANTHER" id="PTHR15237:SF2">
    <property type="entry name" value="CELL CYCLE CHECKPOINT CONTROL PROTEIN RAD9B"/>
    <property type="match status" value="1"/>
</dbReference>
<dbReference type="AlphaFoldDB" id="A0A9W7TJI5"/>
<evidence type="ECO:0000256" key="4">
    <source>
        <dbReference type="ARBA" id="ARBA00012115"/>
    </source>
</evidence>
<dbReference type="CDD" id="cd00577">
    <property type="entry name" value="PCNA"/>
    <property type="match status" value="1"/>
</dbReference>
<comment type="similarity">
    <text evidence="3">Belongs to the rad9 family.</text>
</comment>
<reference evidence="14" key="1">
    <citation type="submission" date="2021-02" db="EMBL/GenBank/DDBJ databases">
        <title>Comparative genomics reveals that relaxation of natural selection precedes convergent phenotypic evolution of cavefish.</title>
        <authorList>
            <person name="Peng Z."/>
        </authorList>
    </citation>
    <scope>NUCLEOTIDE SEQUENCE</scope>
    <source>
        <tissue evidence="14">Muscle</tissue>
    </source>
</reference>
<comment type="function">
    <text evidence="11">Component of the 9-1-1 cell-cycle checkpoint response complex that plays a major role in DNA repair. The 9-1-1 complex is recruited to DNA lesion upon damage by the RAD17-replication factor C (RFC) clamp loader complex. Acts then as a sliding clamp platform on DNA for several proteins involved in long-patch base excision repair (LP-BER). The 9-1-1 complex stimulates DNA polymerase beta (POLB) activity by increasing its affinity for the 3'-OH end of the primer-template and stabilizes POLB to those sites where LP-BER proceeds; endonuclease FEN1 cleavage activity on substrates with double, nick, or gap flaps of distinct sequences and lengths; and DNA ligase I (LIG1) on long-patch base excision repair substrates. The 9-1-1 complex is necessary for the recruitment of RHNO1 to sites of double-stranded breaks (DSB) occurring during the S phase. RAD9A possesses 3'-&gt;5' double stranded DNA exonuclease activity.</text>
</comment>
<dbReference type="FunFam" id="3.70.10.10:FF:000005">
    <property type="entry name" value="Cell cycle checkpoint control protein"/>
    <property type="match status" value="1"/>
</dbReference>